<evidence type="ECO:0000313" key="3">
    <source>
        <dbReference type="Proteomes" id="UP000636004"/>
    </source>
</evidence>
<dbReference type="Gene3D" id="2.70.70.10">
    <property type="entry name" value="Glucose Permease (Domain IIA)"/>
    <property type="match status" value="1"/>
</dbReference>
<gene>
    <name evidence="2" type="ORF">GCM10007028_18260</name>
</gene>
<accession>A0A918QZD8</accession>
<evidence type="ECO:0000313" key="2">
    <source>
        <dbReference type="EMBL" id="GGZ81172.1"/>
    </source>
</evidence>
<reference evidence="2" key="2">
    <citation type="submission" date="2020-09" db="EMBL/GenBank/DDBJ databases">
        <authorList>
            <person name="Sun Q."/>
            <person name="Kim S."/>
        </authorList>
    </citation>
    <scope>NUCLEOTIDE SEQUENCE</scope>
    <source>
        <strain evidence="2">KCTC 12710</strain>
    </source>
</reference>
<sequence>MDFSKFLYNISSVPLNLLDESIPKSKYVPIDLSESNQELKAIDVSLVSEFGQFINNYLKEHDAVVAYGGYLEERNLYKRSAYFNSQANQERNIHLGIDLWREDGTSIYAPLEGEVQGFKNNTNYGDYGPTIILKHNISGVTFYTLYGHLSLASIKTLQIGKTFKQGEKIGALGDAAINGDYPPHLHFQIIKDLQGFTGDYPGVANKDNLEFYKENCPNPNLLLKF</sequence>
<feature type="domain" description="M23ase beta-sheet core" evidence="1">
    <location>
        <begin position="93"/>
        <end position="192"/>
    </location>
</feature>
<proteinExistence type="predicted"/>
<dbReference type="InterPro" id="IPR011055">
    <property type="entry name" value="Dup_hybrid_motif"/>
</dbReference>
<dbReference type="AlphaFoldDB" id="A0A918QZD8"/>
<dbReference type="InterPro" id="IPR016047">
    <property type="entry name" value="M23ase_b-sheet_dom"/>
</dbReference>
<dbReference type="PANTHER" id="PTHR21666:SF270">
    <property type="entry name" value="MUREIN HYDROLASE ACTIVATOR ENVC"/>
    <property type="match status" value="1"/>
</dbReference>
<dbReference type="RefSeq" id="WP_189360486.1">
    <property type="nucleotide sequence ID" value="NZ_BMWZ01000004.1"/>
</dbReference>
<dbReference type="SUPFAM" id="SSF51261">
    <property type="entry name" value="Duplicated hybrid motif"/>
    <property type="match status" value="1"/>
</dbReference>
<dbReference type="GO" id="GO:0004222">
    <property type="term" value="F:metalloendopeptidase activity"/>
    <property type="evidence" value="ECO:0007669"/>
    <property type="project" value="TreeGrafter"/>
</dbReference>
<comment type="caution">
    <text evidence="2">The sequence shown here is derived from an EMBL/GenBank/DDBJ whole genome shotgun (WGS) entry which is preliminary data.</text>
</comment>
<dbReference type="EMBL" id="BMWZ01000004">
    <property type="protein sequence ID" value="GGZ81172.1"/>
    <property type="molecule type" value="Genomic_DNA"/>
</dbReference>
<protein>
    <recommendedName>
        <fullName evidence="1">M23ase beta-sheet core domain-containing protein</fullName>
    </recommendedName>
</protein>
<dbReference type="InterPro" id="IPR050570">
    <property type="entry name" value="Cell_wall_metabolism_enzyme"/>
</dbReference>
<evidence type="ECO:0000259" key="1">
    <source>
        <dbReference type="Pfam" id="PF01551"/>
    </source>
</evidence>
<dbReference type="PANTHER" id="PTHR21666">
    <property type="entry name" value="PEPTIDASE-RELATED"/>
    <property type="match status" value="1"/>
</dbReference>
<dbReference type="Pfam" id="PF01551">
    <property type="entry name" value="Peptidase_M23"/>
    <property type="match status" value="1"/>
</dbReference>
<dbReference type="CDD" id="cd12797">
    <property type="entry name" value="M23_peptidase"/>
    <property type="match status" value="1"/>
</dbReference>
<dbReference type="Proteomes" id="UP000636004">
    <property type="component" value="Unassembled WGS sequence"/>
</dbReference>
<name>A0A918QZD8_9FLAO</name>
<organism evidence="2 3">
    <name type="scientific">Algibacter mikhailovii</name>
    <dbReference type="NCBI Taxonomy" id="425498"/>
    <lineage>
        <taxon>Bacteria</taxon>
        <taxon>Pseudomonadati</taxon>
        <taxon>Bacteroidota</taxon>
        <taxon>Flavobacteriia</taxon>
        <taxon>Flavobacteriales</taxon>
        <taxon>Flavobacteriaceae</taxon>
        <taxon>Algibacter</taxon>
    </lineage>
</organism>
<keyword evidence="3" id="KW-1185">Reference proteome</keyword>
<reference evidence="2" key="1">
    <citation type="journal article" date="2014" name="Int. J. Syst. Evol. Microbiol.">
        <title>Complete genome sequence of Corynebacterium casei LMG S-19264T (=DSM 44701T), isolated from a smear-ripened cheese.</title>
        <authorList>
            <consortium name="US DOE Joint Genome Institute (JGI-PGF)"/>
            <person name="Walter F."/>
            <person name="Albersmeier A."/>
            <person name="Kalinowski J."/>
            <person name="Ruckert C."/>
        </authorList>
    </citation>
    <scope>NUCLEOTIDE SEQUENCE</scope>
    <source>
        <strain evidence="2">KCTC 12710</strain>
    </source>
</reference>